<feature type="signal peptide" evidence="1">
    <location>
        <begin position="1"/>
        <end position="20"/>
    </location>
</feature>
<name>A0A9W4U555_9PLEO</name>
<evidence type="ECO:0000313" key="2">
    <source>
        <dbReference type="EMBL" id="CAI6261494.1"/>
    </source>
</evidence>
<dbReference type="AlphaFoldDB" id="A0A9W4U555"/>
<proteinExistence type="predicted"/>
<keyword evidence="1" id="KW-0732">Signal</keyword>
<keyword evidence="3" id="KW-1185">Reference proteome</keyword>
<comment type="caution">
    <text evidence="2">The sequence shown here is derived from an EMBL/GenBank/DDBJ whole genome shotgun (WGS) entry which is preliminary data.</text>
</comment>
<organism evidence="2 3">
    <name type="scientific">Periconia digitata</name>
    <dbReference type="NCBI Taxonomy" id="1303443"/>
    <lineage>
        <taxon>Eukaryota</taxon>
        <taxon>Fungi</taxon>
        <taxon>Dikarya</taxon>
        <taxon>Ascomycota</taxon>
        <taxon>Pezizomycotina</taxon>
        <taxon>Dothideomycetes</taxon>
        <taxon>Pleosporomycetidae</taxon>
        <taxon>Pleosporales</taxon>
        <taxon>Massarineae</taxon>
        <taxon>Periconiaceae</taxon>
        <taxon>Periconia</taxon>
    </lineage>
</organism>
<protein>
    <submittedName>
        <fullName evidence="2">Uncharacterized protein</fullName>
    </submittedName>
</protein>
<reference evidence="2" key="1">
    <citation type="submission" date="2023-01" db="EMBL/GenBank/DDBJ databases">
        <authorList>
            <person name="Van Ghelder C."/>
            <person name="Rancurel C."/>
        </authorList>
    </citation>
    <scope>NUCLEOTIDE SEQUENCE</scope>
    <source>
        <strain evidence="2">CNCM I-4278</strain>
    </source>
</reference>
<feature type="chain" id="PRO_5040849573" evidence="1">
    <location>
        <begin position="21"/>
        <end position="84"/>
    </location>
</feature>
<dbReference type="Proteomes" id="UP001152607">
    <property type="component" value="Unassembled WGS sequence"/>
</dbReference>
<dbReference type="EMBL" id="CAOQHR010000001">
    <property type="protein sequence ID" value="CAI6261494.1"/>
    <property type="molecule type" value="Genomic_DNA"/>
</dbReference>
<gene>
    <name evidence="2" type="ORF">PDIGIT_LOCUS1366</name>
</gene>
<sequence>MPSQVSIIAFSIALDYVCFGCVSCSRLEGFLLGLIGFSGRVSNTCGKTSRSSIVYGICVGNEMIAKTIFVIIKRSLAVDDIFRE</sequence>
<evidence type="ECO:0000313" key="3">
    <source>
        <dbReference type="Proteomes" id="UP001152607"/>
    </source>
</evidence>
<evidence type="ECO:0000256" key="1">
    <source>
        <dbReference type="SAM" id="SignalP"/>
    </source>
</evidence>
<accession>A0A9W4U555</accession>